<organism evidence="7 8">
    <name type="scientific">Raphidocelis subcapitata</name>
    <dbReference type="NCBI Taxonomy" id="307507"/>
    <lineage>
        <taxon>Eukaryota</taxon>
        <taxon>Viridiplantae</taxon>
        <taxon>Chlorophyta</taxon>
        <taxon>core chlorophytes</taxon>
        <taxon>Chlorophyceae</taxon>
        <taxon>CS clade</taxon>
        <taxon>Sphaeropleales</taxon>
        <taxon>Selenastraceae</taxon>
        <taxon>Raphidocelis</taxon>
    </lineage>
</organism>
<feature type="transmembrane region" description="Helical" evidence="5">
    <location>
        <begin position="200"/>
        <end position="226"/>
    </location>
</feature>
<feature type="compositionally biased region" description="Low complexity" evidence="4">
    <location>
        <begin position="10"/>
        <end position="28"/>
    </location>
</feature>
<dbReference type="Pfam" id="PF03775">
    <property type="entry name" value="MinC_C"/>
    <property type="match status" value="1"/>
</dbReference>
<accession>A0A2V0PEI6</accession>
<dbReference type="EMBL" id="BDRX01000120">
    <property type="protein sequence ID" value="GBF98271.1"/>
    <property type="molecule type" value="Genomic_DNA"/>
</dbReference>
<feature type="domain" description="Septum formation inhibitor MinC C-terminal" evidence="6">
    <location>
        <begin position="62"/>
        <end position="145"/>
    </location>
</feature>
<evidence type="ECO:0000256" key="3">
    <source>
        <dbReference type="ARBA" id="ARBA00023306"/>
    </source>
</evidence>
<keyword evidence="1" id="KW-0132">Cell division</keyword>
<dbReference type="OrthoDB" id="2013981at2759"/>
<feature type="compositionally biased region" description="Pro residues" evidence="4">
    <location>
        <begin position="46"/>
        <end position="57"/>
    </location>
</feature>
<evidence type="ECO:0000256" key="5">
    <source>
        <dbReference type="SAM" id="Phobius"/>
    </source>
</evidence>
<dbReference type="InParanoid" id="A0A2V0PEI6"/>
<feature type="region of interest" description="Disordered" evidence="4">
    <location>
        <begin position="1"/>
        <end position="62"/>
    </location>
</feature>
<evidence type="ECO:0000256" key="2">
    <source>
        <dbReference type="ARBA" id="ARBA00023210"/>
    </source>
</evidence>
<proteinExistence type="predicted"/>
<keyword evidence="5" id="KW-1133">Transmembrane helix</keyword>
<feature type="transmembrane region" description="Helical" evidence="5">
    <location>
        <begin position="238"/>
        <end position="260"/>
    </location>
</feature>
<dbReference type="GO" id="GO:0051301">
    <property type="term" value="P:cell division"/>
    <property type="evidence" value="ECO:0007669"/>
    <property type="project" value="UniProtKB-KW"/>
</dbReference>
<evidence type="ECO:0000313" key="8">
    <source>
        <dbReference type="Proteomes" id="UP000247498"/>
    </source>
</evidence>
<dbReference type="InterPro" id="IPR036145">
    <property type="entry name" value="MinC_C_sf"/>
</dbReference>
<feature type="compositionally biased region" description="Gly residues" evidence="4">
    <location>
        <begin position="281"/>
        <end position="297"/>
    </location>
</feature>
<dbReference type="GO" id="GO:0000902">
    <property type="term" value="P:cell morphogenesis"/>
    <property type="evidence" value="ECO:0007669"/>
    <property type="project" value="InterPro"/>
</dbReference>
<evidence type="ECO:0000259" key="6">
    <source>
        <dbReference type="Pfam" id="PF03775"/>
    </source>
</evidence>
<protein>
    <recommendedName>
        <fullName evidence="6">Septum formation inhibitor MinC C-terminal domain-containing protein</fullName>
    </recommendedName>
</protein>
<dbReference type="PANTHER" id="PTHR34108:SF1">
    <property type="entry name" value="SEPTUM SITE-DETERMINING PROTEIN MINC"/>
    <property type="match status" value="1"/>
</dbReference>
<feature type="transmembrane region" description="Helical" evidence="5">
    <location>
        <begin position="370"/>
        <end position="389"/>
    </location>
</feature>
<dbReference type="GO" id="GO:0051726">
    <property type="term" value="P:regulation of cell cycle"/>
    <property type="evidence" value="ECO:0007669"/>
    <property type="project" value="InterPro"/>
</dbReference>
<evidence type="ECO:0000256" key="4">
    <source>
        <dbReference type="SAM" id="MobiDB-lite"/>
    </source>
</evidence>
<dbReference type="InterPro" id="IPR005526">
    <property type="entry name" value="Septum_form_inhib_MinC_C"/>
</dbReference>
<feature type="compositionally biased region" description="Low complexity" evidence="4">
    <location>
        <begin position="36"/>
        <end position="45"/>
    </location>
</feature>
<dbReference type="Proteomes" id="UP000247498">
    <property type="component" value="Unassembled WGS sequence"/>
</dbReference>
<keyword evidence="8" id="KW-1185">Reference proteome</keyword>
<comment type="caution">
    <text evidence="7">The sequence shown here is derived from an EMBL/GenBank/DDBJ whole genome shotgun (WGS) entry which is preliminary data.</text>
</comment>
<keyword evidence="3" id="KW-0131">Cell cycle</keyword>
<evidence type="ECO:0000313" key="7">
    <source>
        <dbReference type="EMBL" id="GBF98271.1"/>
    </source>
</evidence>
<name>A0A2V0PEI6_9CHLO</name>
<dbReference type="PANTHER" id="PTHR34108">
    <property type="entry name" value="SEPTUM SITE-DETERMINING PROTEIN MINC"/>
    <property type="match status" value="1"/>
</dbReference>
<dbReference type="SUPFAM" id="SSF63848">
    <property type="entry name" value="Cell-division inhibitor MinC, C-terminal domain"/>
    <property type="match status" value="1"/>
</dbReference>
<keyword evidence="5" id="KW-0472">Membrane</keyword>
<evidence type="ECO:0000256" key="1">
    <source>
        <dbReference type="ARBA" id="ARBA00022618"/>
    </source>
</evidence>
<sequence>MKAASRSSQPARGWAPAAGAAVRPAALHARTRRPRAAAAAASVADAPPPPPPPPPLRPAGYIDGSVPAGATVSHAGDLIIHGSIGSGARVAASGDVVCLGHCLGEIHAGADLGGAGGGRLDWTARIVAMELRGARLRIGAVRTMQGARVSVAGPSCAYVGAAGPASGVLQLQPLGRARPAAPAVAAVGASLARWRRAYPAAVAAAFTGLYALLAGAALVAAPATVFGLLFDAASVPKGWIQVGGVLFATFGLQYLGTAWGDWARVQEARRASSLWQPQQQEGGGGGTSGGGGSGGGASPAEAAAAALAVPPGQEARMFATEAGGACSGEGRLDDLSLFSSSSFYWASVWSRLGLAVAFLALFGFGRAEPGLLVLGGVNALGAASMAAALRRQRRMHAGA</sequence>
<feature type="region of interest" description="Disordered" evidence="4">
    <location>
        <begin position="273"/>
        <end position="299"/>
    </location>
</feature>
<gene>
    <name evidence="7" type="ORF">Rsub_10934</name>
</gene>
<keyword evidence="2" id="KW-0717">Septation</keyword>
<feature type="transmembrane region" description="Helical" evidence="5">
    <location>
        <begin position="343"/>
        <end position="364"/>
    </location>
</feature>
<dbReference type="AlphaFoldDB" id="A0A2V0PEI6"/>
<dbReference type="Gene3D" id="2.160.20.70">
    <property type="match status" value="1"/>
</dbReference>
<dbReference type="InterPro" id="IPR016098">
    <property type="entry name" value="CAP/MinC_C"/>
</dbReference>
<dbReference type="InterPro" id="IPR013033">
    <property type="entry name" value="MinC"/>
</dbReference>
<keyword evidence="5" id="KW-0812">Transmembrane</keyword>
<reference evidence="7 8" key="1">
    <citation type="journal article" date="2018" name="Sci. Rep.">
        <title>Raphidocelis subcapitata (=Pseudokirchneriella subcapitata) provides an insight into genome evolution and environmental adaptations in the Sphaeropleales.</title>
        <authorList>
            <person name="Suzuki S."/>
            <person name="Yamaguchi H."/>
            <person name="Nakajima N."/>
            <person name="Kawachi M."/>
        </authorList>
    </citation>
    <scope>NUCLEOTIDE SEQUENCE [LARGE SCALE GENOMIC DNA]</scope>
    <source>
        <strain evidence="7 8">NIES-35</strain>
    </source>
</reference>